<reference evidence="1" key="1">
    <citation type="journal article" date="2020" name="J. Eukaryot. Microbiol.">
        <title>De novo Sequencing, Assembly and Annotation of the Transcriptome for the Free-Living Testate Amoeba Arcella intermedia.</title>
        <authorList>
            <person name="Ribeiro G.M."/>
            <person name="Porfirio-Sousa A.L."/>
            <person name="Maurer-Alcala X.X."/>
            <person name="Katz L.A."/>
            <person name="Lahr D.J.G."/>
        </authorList>
    </citation>
    <scope>NUCLEOTIDE SEQUENCE</scope>
</reference>
<dbReference type="AlphaFoldDB" id="A0A6B2LPD6"/>
<name>A0A6B2LPD6_9EUKA</name>
<accession>A0A6B2LPD6</accession>
<proteinExistence type="predicted"/>
<protein>
    <submittedName>
        <fullName evidence="1">Uncharacterized protein</fullName>
    </submittedName>
</protein>
<evidence type="ECO:0000313" key="1">
    <source>
        <dbReference type="EMBL" id="NDV38690.1"/>
    </source>
</evidence>
<sequence length="138" mass="15627">MLVCFFQIFNLNSPPLAFLQYLLINPLTKNRRSPHHPTLIHIRTPQHHPLITLIQLPNPHINRRHNQSPQHRERLLHLRLLRVGKGNLCLDLTLRVILPVLIIDEEPTGAVLGVCDHCVGHGAGHPGLEGCYFVPRAA</sequence>
<organism evidence="1">
    <name type="scientific">Arcella intermedia</name>
    <dbReference type="NCBI Taxonomy" id="1963864"/>
    <lineage>
        <taxon>Eukaryota</taxon>
        <taxon>Amoebozoa</taxon>
        <taxon>Tubulinea</taxon>
        <taxon>Elardia</taxon>
        <taxon>Arcellinida</taxon>
        <taxon>Sphaerothecina</taxon>
        <taxon>Arcellidae</taxon>
        <taxon>Arcella</taxon>
    </lineage>
</organism>
<dbReference type="EMBL" id="GIBP01009721">
    <property type="protein sequence ID" value="NDV38690.1"/>
    <property type="molecule type" value="Transcribed_RNA"/>
</dbReference>